<evidence type="ECO:0000313" key="1">
    <source>
        <dbReference type="EMBL" id="MBS3057236.1"/>
    </source>
</evidence>
<name>A0A8T4L2B8_9ARCH</name>
<organism evidence="1 2">
    <name type="scientific">Candidatus Iainarchaeum sp</name>
    <dbReference type="NCBI Taxonomy" id="3101447"/>
    <lineage>
        <taxon>Archaea</taxon>
        <taxon>Candidatus Iainarchaeota</taxon>
        <taxon>Candidatus Iainarchaeia</taxon>
        <taxon>Candidatus Iainarchaeales</taxon>
        <taxon>Candidatus Iainarchaeaceae</taxon>
        <taxon>Candidatus Iainarchaeum</taxon>
    </lineage>
</organism>
<accession>A0A8T4L2B8</accession>
<dbReference type="AlphaFoldDB" id="A0A8T4L2B8"/>
<reference evidence="1" key="1">
    <citation type="submission" date="2021-03" db="EMBL/GenBank/DDBJ databases">
        <authorList>
            <person name="Jaffe A."/>
        </authorList>
    </citation>
    <scope>NUCLEOTIDE SEQUENCE</scope>
    <source>
        <strain evidence="1">RIFCSPHIGHO2_01_FULL_AR10_44_11</strain>
    </source>
</reference>
<gene>
    <name evidence="1" type="ORF">J4415_01250</name>
</gene>
<reference evidence="1" key="2">
    <citation type="submission" date="2021-05" db="EMBL/GenBank/DDBJ databases">
        <title>Protein family content uncovers lineage relationships and bacterial pathway maintenance mechanisms in DPANN archaea.</title>
        <authorList>
            <person name="Castelle C.J."/>
            <person name="Meheust R."/>
            <person name="Jaffe A.L."/>
            <person name="Seitz K."/>
            <person name="Gong X."/>
            <person name="Baker B.J."/>
            <person name="Banfield J.F."/>
        </authorList>
    </citation>
    <scope>NUCLEOTIDE SEQUENCE</scope>
    <source>
        <strain evidence="1">RIFCSPHIGHO2_01_FULL_AR10_44_11</strain>
    </source>
</reference>
<proteinExistence type="predicted"/>
<dbReference type="Proteomes" id="UP000677687">
    <property type="component" value="Unassembled WGS sequence"/>
</dbReference>
<sequence>MTSSGNQRWAFNYVTIGESSTNMRNLTPSLYILEMQNLSSSEITEKVEVFIDGTKIG</sequence>
<dbReference type="EMBL" id="JAGVWD010000016">
    <property type="protein sequence ID" value="MBS3057236.1"/>
    <property type="molecule type" value="Genomic_DNA"/>
</dbReference>
<comment type="caution">
    <text evidence="1">The sequence shown here is derived from an EMBL/GenBank/DDBJ whole genome shotgun (WGS) entry which is preliminary data.</text>
</comment>
<protein>
    <submittedName>
        <fullName evidence="1">Uncharacterized protein</fullName>
    </submittedName>
</protein>
<evidence type="ECO:0000313" key="2">
    <source>
        <dbReference type="Proteomes" id="UP000677687"/>
    </source>
</evidence>